<proteinExistence type="predicted"/>
<gene>
    <name evidence="3" type="ORF">LSH36_462g02080</name>
</gene>
<evidence type="ECO:0000313" key="4">
    <source>
        <dbReference type="Proteomes" id="UP001208570"/>
    </source>
</evidence>
<evidence type="ECO:0000313" key="3">
    <source>
        <dbReference type="EMBL" id="KAK2149221.1"/>
    </source>
</evidence>
<dbReference type="GO" id="GO:0008270">
    <property type="term" value="F:zinc ion binding"/>
    <property type="evidence" value="ECO:0007669"/>
    <property type="project" value="UniProtKB-KW"/>
</dbReference>
<protein>
    <recommendedName>
        <fullName evidence="2">CCHC-type domain-containing protein</fullName>
    </recommendedName>
</protein>
<name>A0AAD9J9Y8_9ANNE</name>
<dbReference type="GO" id="GO:0003676">
    <property type="term" value="F:nucleic acid binding"/>
    <property type="evidence" value="ECO:0007669"/>
    <property type="project" value="InterPro"/>
</dbReference>
<evidence type="ECO:0000259" key="2">
    <source>
        <dbReference type="PROSITE" id="PS50158"/>
    </source>
</evidence>
<keyword evidence="1" id="KW-0863">Zinc-finger</keyword>
<dbReference type="EMBL" id="JAODUP010000462">
    <property type="protein sequence ID" value="KAK2149221.1"/>
    <property type="molecule type" value="Genomic_DNA"/>
</dbReference>
<dbReference type="InterPro" id="IPR001878">
    <property type="entry name" value="Znf_CCHC"/>
</dbReference>
<keyword evidence="1" id="KW-0479">Metal-binding</keyword>
<dbReference type="PROSITE" id="PS00652">
    <property type="entry name" value="TNFR_NGFR_1"/>
    <property type="match status" value="1"/>
</dbReference>
<organism evidence="3 4">
    <name type="scientific">Paralvinella palmiformis</name>
    <dbReference type="NCBI Taxonomy" id="53620"/>
    <lineage>
        <taxon>Eukaryota</taxon>
        <taxon>Metazoa</taxon>
        <taxon>Spiralia</taxon>
        <taxon>Lophotrochozoa</taxon>
        <taxon>Annelida</taxon>
        <taxon>Polychaeta</taxon>
        <taxon>Sedentaria</taxon>
        <taxon>Canalipalpata</taxon>
        <taxon>Terebellida</taxon>
        <taxon>Terebelliformia</taxon>
        <taxon>Alvinellidae</taxon>
        <taxon>Paralvinella</taxon>
    </lineage>
</organism>
<accession>A0AAD9J9Y8</accession>
<keyword evidence="1" id="KW-0862">Zinc</keyword>
<comment type="caution">
    <text evidence="3">The sequence shown here is derived from an EMBL/GenBank/DDBJ whole genome shotgun (WGS) entry which is preliminary data.</text>
</comment>
<evidence type="ECO:0000256" key="1">
    <source>
        <dbReference type="PROSITE-ProRule" id="PRU00047"/>
    </source>
</evidence>
<sequence length="225" mass="26197">MRLESELAWRNFSHLSQLFGEWHPISLDARQMRLPNAMLHYKARIEMLKQNHYICIIRDLKVTILTRAAGLAFLHENQVQDVWIEAMDGAPIEPRSIEFNDCMVTNWVDDDAQFPVLLWNHHQTIGPRTNRLRDSVHCEAVCTRPPPPQCYQCHRWGHVTKNCRYCSRCFHCGRSHKKPLILCPTKQKDLVCLNSRKQHSTTYKGCPPKMEPVTTAEIRLGVTCL</sequence>
<feature type="domain" description="CCHC-type" evidence="2">
    <location>
        <begin position="150"/>
        <end position="164"/>
    </location>
</feature>
<dbReference type="Proteomes" id="UP001208570">
    <property type="component" value="Unassembled WGS sequence"/>
</dbReference>
<dbReference type="AlphaFoldDB" id="A0AAD9J9Y8"/>
<reference evidence="3" key="1">
    <citation type="journal article" date="2023" name="Mol. Biol. Evol.">
        <title>Third-Generation Sequencing Reveals the Adaptive Role of the Epigenome in Three Deep-Sea Polychaetes.</title>
        <authorList>
            <person name="Perez M."/>
            <person name="Aroh O."/>
            <person name="Sun Y."/>
            <person name="Lan Y."/>
            <person name="Juniper S.K."/>
            <person name="Young C.R."/>
            <person name="Angers B."/>
            <person name="Qian P.Y."/>
        </authorList>
    </citation>
    <scope>NUCLEOTIDE SEQUENCE</scope>
    <source>
        <strain evidence="3">P08H-3</strain>
    </source>
</reference>
<dbReference type="InterPro" id="IPR001368">
    <property type="entry name" value="TNFR/NGFR_Cys_rich_reg"/>
</dbReference>
<dbReference type="PROSITE" id="PS50158">
    <property type="entry name" value="ZF_CCHC"/>
    <property type="match status" value="1"/>
</dbReference>
<keyword evidence="4" id="KW-1185">Reference proteome</keyword>